<keyword evidence="1" id="KW-1133">Transmembrane helix</keyword>
<name>A0A7J5B2J8_9MICO</name>
<protein>
    <submittedName>
        <fullName evidence="2">Uncharacterized protein</fullName>
    </submittedName>
</protein>
<gene>
    <name evidence="2" type="ORF">F8O03_07520</name>
</gene>
<feature type="transmembrane region" description="Helical" evidence="1">
    <location>
        <begin position="129"/>
        <end position="147"/>
    </location>
</feature>
<sequence>MLSIEFPRDVIFTAAIFGFATFVWAGWAQERPRHWAWRIVFGVLSLAGVALVGITLPTAIRNWSSATALQVDSVPFMIYIVMVALEVIGGLIAALILLRRKKGELMAPVMLLIVGLHWVPMIWVFEQPFLAPVSVWTIGVAIATFFLPSEKQAPSFWCGILTAPIFLVTGIIFAIVGLNEFASMTCAC</sequence>
<proteinExistence type="predicted"/>
<feature type="transmembrane region" description="Helical" evidence="1">
    <location>
        <begin position="6"/>
        <end position="28"/>
    </location>
</feature>
<dbReference type="Proteomes" id="UP000490386">
    <property type="component" value="Unassembled WGS sequence"/>
</dbReference>
<keyword evidence="1" id="KW-0812">Transmembrane</keyword>
<evidence type="ECO:0000313" key="2">
    <source>
        <dbReference type="EMBL" id="KAB1638240.1"/>
    </source>
</evidence>
<dbReference type="RefSeq" id="WP_151423327.1">
    <property type="nucleotide sequence ID" value="NZ_WBJX01000002.1"/>
</dbReference>
<comment type="caution">
    <text evidence="2">The sequence shown here is derived from an EMBL/GenBank/DDBJ whole genome shotgun (WGS) entry which is preliminary data.</text>
</comment>
<feature type="transmembrane region" description="Helical" evidence="1">
    <location>
        <begin position="105"/>
        <end position="123"/>
    </location>
</feature>
<keyword evidence="3" id="KW-1185">Reference proteome</keyword>
<reference evidence="2 3" key="1">
    <citation type="submission" date="2019-09" db="EMBL/GenBank/DDBJ databases">
        <title>Phylogeny of genus Pseudoclavibacter and closely related genus.</title>
        <authorList>
            <person name="Li Y."/>
        </authorList>
    </citation>
    <scope>NUCLEOTIDE SEQUENCE [LARGE SCALE GENOMIC DNA]</scope>
    <source>
        <strain evidence="2 3">THG-MD12</strain>
    </source>
</reference>
<evidence type="ECO:0000313" key="3">
    <source>
        <dbReference type="Proteomes" id="UP000490386"/>
    </source>
</evidence>
<dbReference type="EMBL" id="WBJX01000002">
    <property type="protein sequence ID" value="KAB1638240.1"/>
    <property type="molecule type" value="Genomic_DNA"/>
</dbReference>
<feature type="transmembrane region" description="Helical" evidence="1">
    <location>
        <begin position="156"/>
        <end position="178"/>
    </location>
</feature>
<accession>A0A7J5B2J8</accession>
<dbReference type="OrthoDB" id="3697173at2"/>
<evidence type="ECO:0000256" key="1">
    <source>
        <dbReference type="SAM" id="Phobius"/>
    </source>
</evidence>
<feature type="transmembrane region" description="Helical" evidence="1">
    <location>
        <begin position="76"/>
        <end position="98"/>
    </location>
</feature>
<keyword evidence="1" id="KW-0472">Membrane</keyword>
<organism evidence="2 3">
    <name type="scientific">Pseudoclavibacter terrae</name>
    <dbReference type="NCBI Taxonomy" id="1530195"/>
    <lineage>
        <taxon>Bacteria</taxon>
        <taxon>Bacillati</taxon>
        <taxon>Actinomycetota</taxon>
        <taxon>Actinomycetes</taxon>
        <taxon>Micrococcales</taxon>
        <taxon>Microbacteriaceae</taxon>
        <taxon>Pseudoclavibacter</taxon>
    </lineage>
</organism>
<feature type="transmembrane region" description="Helical" evidence="1">
    <location>
        <begin position="35"/>
        <end position="56"/>
    </location>
</feature>
<dbReference type="AlphaFoldDB" id="A0A7J5B2J8"/>